<feature type="transmembrane region" description="Helical" evidence="1">
    <location>
        <begin position="62"/>
        <end position="80"/>
    </location>
</feature>
<dbReference type="HOGENOM" id="CLU_1014145_0_0_2"/>
<evidence type="ECO:0000256" key="1">
    <source>
        <dbReference type="SAM" id="Phobius"/>
    </source>
</evidence>
<keyword evidence="3" id="KW-1185">Reference proteome</keyword>
<dbReference type="GeneID" id="10822681"/>
<accession>F7XLY3</accession>
<proteinExistence type="predicted"/>
<evidence type="ECO:0000313" key="2">
    <source>
        <dbReference type="EMBL" id="AEH60911.1"/>
    </source>
</evidence>
<dbReference type="Proteomes" id="UP000006622">
    <property type="component" value="Chromosome"/>
</dbReference>
<sequence>MDINIRTILAGIGGLTGIGAVISFLQTDLFSSPLTTTIALIAVGTLILAITYRTADRAIKNVGVVLCSFSVIASLLYGVTSLTTGALMITLTLAILSAGFLFAAYISQTDRNILTQRNLTVLSIIFMSLFVLTATVDALMGEPVYELELKDTITEVEPTNIRSTYIVGTVTITNPSYLPLHAERQSYQACLTGLDLGDIEDAEQIKEALRDITLRSEPVPDPIFTSAEADLIFVPGFAVRLEEAGISITDIPIVGSTQCPQATQEPQLTIIIP</sequence>
<dbReference type="AlphaFoldDB" id="F7XLY3"/>
<reference evidence="2 3" key="1">
    <citation type="submission" date="2010-07" db="EMBL/GenBank/DDBJ databases">
        <title>The complete genome of Methanosalsum zhilinae DSM 4017.</title>
        <authorList>
            <consortium name="US DOE Joint Genome Institute (JGI-PGF)"/>
            <person name="Lucas S."/>
            <person name="Copeland A."/>
            <person name="Lapidus A."/>
            <person name="Glavina del Rio T."/>
            <person name="Dalin E."/>
            <person name="Tice H."/>
            <person name="Bruce D."/>
            <person name="Goodwin L."/>
            <person name="Pitluck S."/>
            <person name="Kyrpides N."/>
            <person name="Mavromatis K."/>
            <person name="Ovchinnikova G."/>
            <person name="Daligault H."/>
            <person name="Detter J.C."/>
            <person name="Han C."/>
            <person name="Tapia R."/>
            <person name="Larimer F."/>
            <person name="Land M."/>
            <person name="Hauser L."/>
            <person name="Markowitz V."/>
            <person name="Cheng J.-F."/>
            <person name="Hugenholtz P."/>
            <person name="Woyke T."/>
            <person name="Wu D."/>
            <person name="Spring S."/>
            <person name="Schueler E."/>
            <person name="Brambilla E."/>
            <person name="Klenk H.-P."/>
            <person name="Eisen J.A."/>
        </authorList>
    </citation>
    <scope>NUCLEOTIDE SEQUENCE [LARGE SCALE GENOMIC DNA]</scope>
    <source>
        <strain evidence="3">DSM 4017 / NBRC 107636 / OCM 62 / WeN5</strain>
    </source>
</reference>
<keyword evidence="1" id="KW-0812">Transmembrane</keyword>
<gene>
    <name evidence="2" type="ordered locus">Mzhil_1054</name>
</gene>
<dbReference type="KEGG" id="mzh:Mzhil_1054"/>
<feature type="transmembrane region" description="Helical" evidence="1">
    <location>
        <begin position="119"/>
        <end position="140"/>
    </location>
</feature>
<keyword evidence="1" id="KW-1133">Transmembrane helix</keyword>
<keyword evidence="1" id="KW-0472">Membrane</keyword>
<feature type="transmembrane region" description="Helical" evidence="1">
    <location>
        <begin position="86"/>
        <end position="107"/>
    </location>
</feature>
<protein>
    <submittedName>
        <fullName evidence="2">Uncharacterized protein</fullName>
    </submittedName>
</protein>
<name>F7XLY3_METZD</name>
<dbReference type="EMBL" id="CP002101">
    <property type="protein sequence ID" value="AEH60911.1"/>
    <property type="molecule type" value="Genomic_DNA"/>
</dbReference>
<dbReference type="OrthoDB" id="379228at2157"/>
<evidence type="ECO:0000313" key="3">
    <source>
        <dbReference type="Proteomes" id="UP000006622"/>
    </source>
</evidence>
<organism evidence="2 3">
    <name type="scientific">Methanosalsum zhilinae (strain DSM 4017 / NBRC 107636 / OCM 62 / WeN5)</name>
    <name type="common">Methanohalophilus zhilinae</name>
    <dbReference type="NCBI Taxonomy" id="679901"/>
    <lineage>
        <taxon>Archaea</taxon>
        <taxon>Methanobacteriati</taxon>
        <taxon>Methanobacteriota</taxon>
        <taxon>Stenosarchaea group</taxon>
        <taxon>Methanomicrobia</taxon>
        <taxon>Methanosarcinales</taxon>
        <taxon>Methanosarcinaceae</taxon>
        <taxon>Methanosalsum</taxon>
    </lineage>
</organism>
<feature type="transmembrane region" description="Helical" evidence="1">
    <location>
        <begin position="7"/>
        <end position="25"/>
    </location>
</feature>
<dbReference type="RefSeq" id="WP_013898349.1">
    <property type="nucleotide sequence ID" value="NC_015676.1"/>
</dbReference>
<feature type="transmembrane region" description="Helical" evidence="1">
    <location>
        <begin position="31"/>
        <end position="50"/>
    </location>
</feature>